<dbReference type="PROSITE" id="PS50110">
    <property type="entry name" value="RESPONSE_REGULATORY"/>
    <property type="match status" value="1"/>
</dbReference>
<protein>
    <submittedName>
        <fullName evidence="4">DNA-binding response regulator</fullName>
    </submittedName>
</protein>
<dbReference type="AlphaFoldDB" id="A0A399SWT7"/>
<feature type="modified residue" description="4-aspartylphosphate" evidence="1">
    <location>
        <position position="59"/>
    </location>
</feature>
<dbReference type="OrthoDB" id="2168082at2"/>
<dbReference type="Gene3D" id="2.40.50.1020">
    <property type="entry name" value="LytTr DNA-binding domain"/>
    <property type="match status" value="1"/>
</dbReference>
<evidence type="ECO:0000259" key="3">
    <source>
        <dbReference type="PROSITE" id="PS50930"/>
    </source>
</evidence>
<keyword evidence="1" id="KW-0597">Phosphoprotein</keyword>
<accession>A0A399SWT7</accession>
<dbReference type="InterPro" id="IPR001789">
    <property type="entry name" value="Sig_transdc_resp-reg_receiver"/>
</dbReference>
<dbReference type="Pfam" id="PF00072">
    <property type="entry name" value="Response_reg"/>
    <property type="match status" value="1"/>
</dbReference>
<reference evidence="4 5" key="1">
    <citation type="submission" date="2018-08" db="EMBL/GenBank/DDBJ databases">
        <title>Pallidiluteibacterium maritimus gen. nov., sp. nov., isolated from coastal sediment.</title>
        <authorList>
            <person name="Zhou L.Y."/>
        </authorList>
    </citation>
    <scope>NUCLEOTIDE SEQUENCE [LARGE SCALE GENOMIC DNA]</scope>
    <source>
        <strain evidence="4 5">XSD2</strain>
    </source>
</reference>
<dbReference type="RefSeq" id="WP_119438304.1">
    <property type="nucleotide sequence ID" value="NZ_QWGR01000006.1"/>
</dbReference>
<evidence type="ECO:0000313" key="4">
    <source>
        <dbReference type="EMBL" id="RIJ47958.1"/>
    </source>
</evidence>
<dbReference type="EMBL" id="QWGR01000006">
    <property type="protein sequence ID" value="RIJ47958.1"/>
    <property type="molecule type" value="Genomic_DNA"/>
</dbReference>
<dbReference type="SMART" id="SM00850">
    <property type="entry name" value="LytTR"/>
    <property type="match status" value="1"/>
</dbReference>
<feature type="domain" description="HTH LytTR-type" evidence="3">
    <location>
        <begin position="149"/>
        <end position="255"/>
    </location>
</feature>
<dbReference type="Pfam" id="PF04397">
    <property type="entry name" value="LytTR"/>
    <property type="match status" value="1"/>
</dbReference>
<proteinExistence type="predicted"/>
<dbReference type="SMART" id="SM00448">
    <property type="entry name" value="REC"/>
    <property type="match status" value="1"/>
</dbReference>
<dbReference type="PROSITE" id="PS50930">
    <property type="entry name" value="HTH_LYTTR"/>
    <property type="match status" value="1"/>
</dbReference>
<keyword evidence="5" id="KW-1185">Reference proteome</keyword>
<dbReference type="Proteomes" id="UP000265926">
    <property type="component" value="Unassembled WGS sequence"/>
</dbReference>
<evidence type="ECO:0000259" key="2">
    <source>
        <dbReference type="PROSITE" id="PS50110"/>
    </source>
</evidence>
<evidence type="ECO:0000256" key="1">
    <source>
        <dbReference type="PROSITE-ProRule" id="PRU00169"/>
    </source>
</evidence>
<feature type="domain" description="Response regulatory" evidence="2">
    <location>
        <begin position="7"/>
        <end position="119"/>
    </location>
</feature>
<dbReference type="InterPro" id="IPR046947">
    <property type="entry name" value="LytR-like"/>
</dbReference>
<name>A0A399SWT7_9BACT</name>
<keyword evidence="4" id="KW-0238">DNA-binding</keyword>
<comment type="caution">
    <text evidence="4">The sequence shown here is derived from an EMBL/GenBank/DDBJ whole genome shotgun (WGS) entry which is preliminary data.</text>
</comment>
<dbReference type="PANTHER" id="PTHR37299">
    <property type="entry name" value="TRANSCRIPTIONAL REGULATOR-RELATED"/>
    <property type="match status" value="1"/>
</dbReference>
<dbReference type="Gene3D" id="3.40.50.2300">
    <property type="match status" value="1"/>
</dbReference>
<evidence type="ECO:0000313" key="5">
    <source>
        <dbReference type="Proteomes" id="UP000265926"/>
    </source>
</evidence>
<dbReference type="GO" id="GO:0003677">
    <property type="term" value="F:DNA binding"/>
    <property type="evidence" value="ECO:0007669"/>
    <property type="project" value="UniProtKB-KW"/>
</dbReference>
<sequence>MNQVLYKTIIVDDEPPALERLNQLLAHFPQVFEVIGKAANGNEGLQLVDELNPDLIFLDIEMPGMSGFEMLARLKKIPIVVFCTAYDQYALKAFETNSIDYLLKPVKIERLEQTVSKLELFGVKSQPEKILDFLKQISTREEEKEMTSIAIKNKDRISFIKLIDVAYFKAEDKYVSLYLQNGEEKITDQTLLQLNAKLPDYFLQVHRSIIVNLNRVVEVQTYFNSRFSIQLNDKYKSKIVSGRSFHSAIKKWMGI</sequence>
<dbReference type="SUPFAM" id="SSF52172">
    <property type="entry name" value="CheY-like"/>
    <property type="match status" value="1"/>
</dbReference>
<dbReference type="InterPro" id="IPR007492">
    <property type="entry name" value="LytTR_DNA-bd_dom"/>
</dbReference>
<dbReference type="InterPro" id="IPR011006">
    <property type="entry name" value="CheY-like_superfamily"/>
</dbReference>
<organism evidence="4 5">
    <name type="scientific">Maribellus luteus</name>
    <dbReference type="NCBI Taxonomy" id="2305463"/>
    <lineage>
        <taxon>Bacteria</taxon>
        <taxon>Pseudomonadati</taxon>
        <taxon>Bacteroidota</taxon>
        <taxon>Bacteroidia</taxon>
        <taxon>Marinilabiliales</taxon>
        <taxon>Prolixibacteraceae</taxon>
        <taxon>Maribellus</taxon>
    </lineage>
</organism>
<dbReference type="PANTHER" id="PTHR37299:SF1">
    <property type="entry name" value="STAGE 0 SPORULATION PROTEIN A HOMOLOG"/>
    <property type="match status" value="1"/>
</dbReference>
<gene>
    <name evidence="4" type="ORF">D1614_12605</name>
</gene>
<dbReference type="GO" id="GO:0000156">
    <property type="term" value="F:phosphorelay response regulator activity"/>
    <property type="evidence" value="ECO:0007669"/>
    <property type="project" value="InterPro"/>
</dbReference>